<dbReference type="KEGG" id="msei:MSEDJ_51870"/>
<dbReference type="AlphaFoldDB" id="A0A7I7QXM5"/>
<keyword evidence="1" id="KW-0732">Signal</keyword>
<name>A0A7I7QXM5_9MYCO</name>
<evidence type="ECO:0000313" key="2">
    <source>
        <dbReference type="EMBL" id="BBY31091.1"/>
    </source>
</evidence>
<gene>
    <name evidence="2" type="ORF">MSEDJ_51870</name>
</gene>
<evidence type="ECO:0008006" key="4">
    <source>
        <dbReference type="Google" id="ProtNLM"/>
    </source>
</evidence>
<evidence type="ECO:0000313" key="3">
    <source>
        <dbReference type="Proteomes" id="UP000467193"/>
    </source>
</evidence>
<evidence type="ECO:0000256" key="1">
    <source>
        <dbReference type="SAM" id="SignalP"/>
    </source>
</evidence>
<protein>
    <recommendedName>
        <fullName evidence="4">PASTA domain-containing protein</fullName>
    </recommendedName>
</protein>
<feature type="signal peptide" evidence="1">
    <location>
        <begin position="1"/>
        <end position="27"/>
    </location>
</feature>
<dbReference type="RefSeq" id="WP_163800635.1">
    <property type="nucleotide sequence ID" value="NZ_AP022588.1"/>
</dbReference>
<organism evidence="2 3">
    <name type="scientific">Mycolicibacterium sediminis</name>
    <dbReference type="NCBI Taxonomy" id="1286180"/>
    <lineage>
        <taxon>Bacteria</taxon>
        <taxon>Bacillati</taxon>
        <taxon>Actinomycetota</taxon>
        <taxon>Actinomycetes</taxon>
        <taxon>Mycobacteriales</taxon>
        <taxon>Mycobacteriaceae</taxon>
        <taxon>Mycolicibacterium</taxon>
    </lineage>
</organism>
<sequence>MSRTPRYLAPMFIAVAAAITLAPTATTDPDIDGESAAAVVDQLREEGFDVTVNGLPSGDTSLLTTCVVTTIHNPGDPSSDPTTTSPVSVDIACPIQHA</sequence>
<dbReference type="Proteomes" id="UP000467193">
    <property type="component" value="Chromosome"/>
</dbReference>
<keyword evidence="3" id="KW-1185">Reference proteome</keyword>
<accession>A0A7I7QXM5</accession>
<proteinExistence type="predicted"/>
<feature type="chain" id="PRO_5029806369" description="PASTA domain-containing protein" evidence="1">
    <location>
        <begin position="28"/>
        <end position="98"/>
    </location>
</feature>
<dbReference type="EMBL" id="AP022588">
    <property type="protein sequence ID" value="BBY31091.1"/>
    <property type="molecule type" value="Genomic_DNA"/>
</dbReference>
<reference evidence="2 3" key="1">
    <citation type="journal article" date="2019" name="Emerg. Microbes Infect.">
        <title>Comprehensive subspecies identification of 175 nontuberculous mycobacteria species based on 7547 genomic profiles.</title>
        <authorList>
            <person name="Matsumoto Y."/>
            <person name="Kinjo T."/>
            <person name="Motooka D."/>
            <person name="Nabeya D."/>
            <person name="Jung N."/>
            <person name="Uechi K."/>
            <person name="Horii T."/>
            <person name="Iida T."/>
            <person name="Fujita J."/>
            <person name="Nakamura S."/>
        </authorList>
    </citation>
    <scope>NUCLEOTIDE SEQUENCE [LARGE SCALE GENOMIC DNA]</scope>
    <source>
        <strain evidence="2 3">JCM 17899</strain>
    </source>
</reference>